<dbReference type="InterPro" id="IPR011006">
    <property type="entry name" value="CheY-like_superfamily"/>
</dbReference>
<dbReference type="SUPFAM" id="SSF52172">
    <property type="entry name" value="CheY-like"/>
    <property type="match status" value="1"/>
</dbReference>
<dbReference type="PROSITE" id="PS50110">
    <property type="entry name" value="RESPONSE_REGULATORY"/>
    <property type="match status" value="1"/>
</dbReference>
<dbReference type="SUPFAM" id="SSF46894">
    <property type="entry name" value="C-terminal effector domain of the bipartite response regulators"/>
    <property type="match status" value="1"/>
</dbReference>
<feature type="domain" description="Response regulatory" evidence="7">
    <location>
        <begin position="8"/>
        <end position="124"/>
    </location>
</feature>
<gene>
    <name evidence="8" type="ORF">IAB88_00535</name>
</gene>
<evidence type="ECO:0000259" key="7">
    <source>
        <dbReference type="PROSITE" id="PS50110"/>
    </source>
</evidence>
<dbReference type="InterPro" id="IPR036388">
    <property type="entry name" value="WH-like_DNA-bd_sf"/>
</dbReference>
<proteinExistence type="predicted"/>
<name>A0A9D9IMY4_9BACT</name>
<dbReference type="InterPro" id="IPR000792">
    <property type="entry name" value="Tscrpt_reg_LuxR_C"/>
</dbReference>
<dbReference type="PANTHER" id="PTHR43214">
    <property type="entry name" value="TWO-COMPONENT RESPONSE REGULATOR"/>
    <property type="match status" value="1"/>
</dbReference>
<dbReference type="SMART" id="SM00448">
    <property type="entry name" value="REC"/>
    <property type="match status" value="1"/>
</dbReference>
<sequence>MHANKKVNVLVVDDHRIVAHGLQSLLGNLSYVKGIDTVGTAGDALQAARKKKYGVYILDVELPDMPGVVLMKKLRELSPLSAFVFHTMHEEVWTVKAMMIAGADAIVLKSDDLSDLTAAIGEVLAGRSYYSQRFDEYCRRYEQEQMPTQQELEILKAIAVGESTNDIAKRMCISSNTIEYHRKRLFRKLGASNMADMVARAIRSGLLVI</sequence>
<reference evidence="8" key="1">
    <citation type="submission" date="2020-10" db="EMBL/GenBank/DDBJ databases">
        <authorList>
            <person name="Gilroy R."/>
        </authorList>
    </citation>
    <scope>NUCLEOTIDE SEQUENCE</scope>
    <source>
        <strain evidence="8">6919</strain>
    </source>
</reference>
<protein>
    <submittedName>
        <fullName evidence="8">Response regulator transcription factor</fullName>
    </submittedName>
</protein>
<feature type="modified residue" description="4-aspartylphosphate" evidence="5">
    <location>
        <position position="59"/>
    </location>
</feature>
<dbReference type="InterPro" id="IPR016032">
    <property type="entry name" value="Sig_transdc_resp-reg_C-effctor"/>
</dbReference>
<dbReference type="Pfam" id="PF00196">
    <property type="entry name" value="GerE"/>
    <property type="match status" value="1"/>
</dbReference>
<dbReference type="SMART" id="SM00421">
    <property type="entry name" value="HTH_LUXR"/>
    <property type="match status" value="1"/>
</dbReference>
<accession>A0A9D9IMY4</accession>
<dbReference type="PROSITE" id="PS00622">
    <property type="entry name" value="HTH_LUXR_1"/>
    <property type="match status" value="1"/>
</dbReference>
<dbReference type="PANTHER" id="PTHR43214:SF41">
    <property type="entry name" value="NITRATE_NITRITE RESPONSE REGULATOR PROTEIN NARP"/>
    <property type="match status" value="1"/>
</dbReference>
<comment type="caution">
    <text evidence="8">The sequence shown here is derived from an EMBL/GenBank/DDBJ whole genome shotgun (WGS) entry which is preliminary data.</text>
</comment>
<evidence type="ECO:0000256" key="2">
    <source>
        <dbReference type="ARBA" id="ARBA00023015"/>
    </source>
</evidence>
<reference evidence="8" key="2">
    <citation type="journal article" date="2021" name="PeerJ">
        <title>Extensive microbial diversity within the chicken gut microbiome revealed by metagenomics and culture.</title>
        <authorList>
            <person name="Gilroy R."/>
            <person name="Ravi A."/>
            <person name="Getino M."/>
            <person name="Pursley I."/>
            <person name="Horton D.L."/>
            <person name="Alikhan N.F."/>
            <person name="Baker D."/>
            <person name="Gharbi K."/>
            <person name="Hall N."/>
            <person name="Watson M."/>
            <person name="Adriaenssens E.M."/>
            <person name="Foster-Nyarko E."/>
            <person name="Jarju S."/>
            <person name="Secka A."/>
            <person name="Antonio M."/>
            <person name="Oren A."/>
            <person name="Chaudhuri R.R."/>
            <person name="La Ragione R."/>
            <person name="Hildebrand F."/>
            <person name="Pallen M.J."/>
        </authorList>
    </citation>
    <scope>NUCLEOTIDE SEQUENCE</scope>
    <source>
        <strain evidence="8">6919</strain>
    </source>
</reference>
<keyword evidence="3" id="KW-0238">DNA-binding</keyword>
<dbReference type="Gene3D" id="3.40.50.2300">
    <property type="match status" value="1"/>
</dbReference>
<dbReference type="GO" id="GO:0000160">
    <property type="term" value="P:phosphorelay signal transduction system"/>
    <property type="evidence" value="ECO:0007669"/>
    <property type="project" value="InterPro"/>
</dbReference>
<dbReference type="PRINTS" id="PR00038">
    <property type="entry name" value="HTHLUXR"/>
</dbReference>
<evidence type="ECO:0000259" key="6">
    <source>
        <dbReference type="PROSITE" id="PS50043"/>
    </source>
</evidence>
<evidence type="ECO:0000313" key="8">
    <source>
        <dbReference type="EMBL" id="MBO8475462.1"/>
    </source>
</evidence>
<dbReference type="Proteomes" id="UP000823598">
    <property type="component" value="Unassembled WGS sequence"/>
</dbReference>
<dbReference type="EMBL" id="JADIMC010000010">
    <property type="protein sequence ID" value="MBO8475462.1"/>
    <property type="molecule type" value="Genomic_DNA"/>
</dbReference>
<dbReference type="InterPro" id="IPR039420">
    <property type="entry name" value="WalR-like"/>
</dbReference>
<dbReference type="CDD" id="cd06170">
    <property type="entry name" value="LuxR_C_like"/>
    <property type="match status" value="1"/>
</dbReference>
<dbReference type="InterPro" id="IPR058245">
    <property type="entry name" value="NreC/VraR/RcsB-like_REC"/>
</dbReference>
<dbReference type="AlphaFoldDB" id="A0A9D9IMY4"/>
<dbReference type="Pfam" id="PF00072">
    <property type="entry name" value="Response_reg"/>
    <property type="match status" value="1"/>
</dbReference>
<dbReference type="Gene3D" id="1.10.10.10">
    <property type="entry name" value="Winged helix-like DNA-binding domain superfamily/Winged helix DNA-binding domain"/>
    <property type="match status" value="1"/>
</dbReference>
<feature type="domain" description="HTH luxR-type" evidence="6">
    <location>
        <begin position="140"/>
        <end position="205"/>
    </location>
</feature>
<organism evidence="8 9">
    <name type="scientific">Candidatus Limisoma faecipullorum</name>
    <dbReference type="NCBI Taxonomy" id="2840854"/>
    <lineage>
        <taxon>Bacteria</taxon>
        <taxon>Pseudomonadati</taxon>
        <taxon>Bacteroidota</taxon>
        <taxon>Bacteroidia</taxon>
        <taxon>Bacteroidales</taxon>
        <taxon>Candidatus Limisoma</taxon>
    </lineage>
</organism>
<evidence type="ECO:0000256" key="4">
    <source>
        <dbReference type="ARBA" id="ARBA00023163"/>
    </source>
</evidence>
<dbReference type="InterPro" id="IPR001789">
    <property type="entry name" value="Sig_transdc_resp-reg_receiver"/>
</dbReference>
<dbReference type="CDD" id="cd17535">
    <property type="entry name" value="REC_NarL-like"/>
    <property type="match status" value="1"/>
</dbReference>
<evidence type="ECO:0000256" key="1">
    <source>
        <dbReference type="ARBA" id="ARBA00022553"/>
    </source>
</evidence>
<dbReference type="GO" id="GO:0006355">
    <property type="term" value="P:regulation of DNA-templated transcription"/>
    <property type="evidence" value="ECO:0007669"/>
    <property type="project" value="InterPro"/>
</dbReference>
<keyword evidence="2" id="KW-0805">Transcription regulation</keyword>
<keyword evidence="4" id="KW-0804">Transcription</keyword>
<evidence type="ECO:0000313" key="9">
    <source>
        <dbReference type="Proteomes" id="UP000823598"/>
    </source>
</evidence>
<dbReference type="GO" id="GO:0003677">
    <property type="term" value="F:DNA binding"/>
    <property type="evidence" value="ECO:0007669"/>
    <property type="project" value="UniProtKB-KW"/>
</dbReference>
<keyword evidence="1 5" id="KW-0597">Phosphoprotein</keyword>
<dbReference type="PROSITE" id="PS50043">
    <property type="entry name" value="HTH_LUXR_2"/>
    <property type="match status" value="1"/>
</dbReference>
<evidence type="ECO:0000256" key="5">
    <source>
        <dbReference type="PROSITE-ProRule" id="PRU00169"/>
    </source>
</evidence>
<evidence type="ECO:0000256" key="3">
    <source>
        <dbReference type="ARBA" id="ARBA00023125"/>
    </source>
</evidence>